<evidence type="ECO:0000256" key="1">
    <source>
        <dbReference type="SAM" id="MobiDB-lite"/>
    </source>
</evidence>
<comment type="caution">
    <text evidence="3">The sequence shown here is derived from an EMBL/GenBank/DDBJ whole genome shotgun (WGS) entry which is preliminary data.</text>
</comment>
<feature type="domain" description="DUF4340" evidence="2">
    <location>
        <begin position="77"/>
        <end position="206"/>
    </location>
</feature>
<feature type="region of interest" description="Disordered" evidence="1">
    <location>
        <begin position="446"/>
        <end position="498"/>
    </location>
</feature>
<feature type="compositionally biased region" description="Low complexity" evidence="1">
    <location>
        <begin position="451"/>
        <end position="466"/>
    </location>
</feature>
<organism evidence="3 4">
    <name type="scientific">Candidatus Ozemobacter sibiricus</name>
    <dbReference type="NCBI Taxonomy" id="2268124"/>
    <lineage>
        <taxon>Bacteria</taxon>
        <taxon>Candidatus Ozemobacteria</taxon>
        <taxon>Candidatus Ozemobacterales</taxon>
        <taxon>Candidatus Ozemobacteraceae</taxon>
        <taxon>Candidatus Ozemobacter</taxon>
    </lineage>
</organism>
<dbReference type="Proteomes" id="UP000252355">
    <property type="component" value="Unassembled WGS sequence"/>
</dbReference>
<sequence length="498" mass="53063">MKKRAFPTIVVLVVFVLLFIYANKYESDEIPEPGKDKPVQLAKVTASEVEALVWKTEGQPEIRVAGRQAGTERKFSLTAPRALPADDDEINGIIRSFNDLKSEYTIAAQATDTAMYGLGPKSPTLTITTASGSATYRLGDNAPVGGAVYFQKEGDPAVYFVPAFVTSAFRKNVDDLRTKRVFPEEFGDVGTLTVELNGEKIALVRGKGLEWQITAPRALPADTYEVSGLITGVQTLKTNRFIEGEPAEKGDFGLATGTFKVTLETASGPVVLLTGRTEGSETYVKRGDSPVIYAVSESSLALLRKDLNKLRSKELPRLDETRLTEVVLHQGTGTWRLTPASDTWECGPVKVETSKVRGLGLAYLSNHVKTFLPASARADEGLKNLAECAWMELKTPDATRKVYFGKGNGTEISIMLEGEDEVYQIPVQTYDTFKSLVDLVSAPPPPPPAPVATATPATGSAAVSPAPASPSAPAAPPAPASPPSPAPAPAGTATGTTP</sequence>
<feature type="domain" description="DUF4340" evidence="2">
    <location>
        <begin position="211"/>
        <end position="357"/>
    </location>
</feature>
<gene>
    <name evidence="3" type="ORF">OZSIB_1357</name>
</gene>
<name>A0A367ZKQ7_9BACT</name>
<reference evidence="3 4" key="1">
    <citation type="submission" date="2018-05" db="EMBL/GenBank/DDBJ databases">
        <title>A metagenomic window into the 2 km-deep terrestrial subsurface aquifer revealed taxonomically and functionally diverse microbial community comprising novel uncultured bacterial lineages.</title>
        <authorList>
            <person name="Kadnikov V.V."/>
            <person name="Mardanov A.V."/>
            <person name="Beletsky A.V."/>
            <person name="Banks D."/>
            <person name="Pimenov N.V."/>
            <person name="Frank Y.A."/>
            <person name="Karnachuk O.V."/>
            <person name="Ravin N.V."/>
        </authorList>
    </citation>
    <scope>NUCLEOTIDE SEQUENCE [LARGE SCALE GENOMIC DNA]</scope>
    <source>
        <strain evidence="3">BY5</strain>
    </source>
</reference>
<accession>A0A367ZKQ7</accession>
<proteinExistence type="predicted"/>
<dbReference type="EMBL" id="QOQW01000022">
    <property type="protein sequence ID" value="RCK78437.1"/>
    <property type="molecule type" value="Genomic_DNA"/>
</dbReference>
<evidence type="ECO:0000259" key="2">
    <source>
        <dbReference type="Pfam" id="PF14238"/>
    </source>
</evidence>
<dbReference type="Pfam" id="PF14238">
    <property type="entry name" value="DUF4340"/>
    <property type="match status" value="2"/>
</dbReference>
<feature type="compositionally biased region" description="Low complexity" evidence="1">
    <location>
        <begin position="489"/>
        <end position="498"/>
    </location>
</feature>
<feature type="compositionally biased region" description="Pro residues" evidence="1">
    <location>
        <begin position="467"/>
        <end position="488"/>
    </location>
</feature>
<protein>
    <recommendedName>
        <fullName evidence="2">DUF4340 domain-containing protein</fullName>
    </recommendedName>
</protein>
<dbReference type="AlphaFoldDB" id="A0A367ZKQ7"/>
<dbReference type="InterPro" id="IPR025641">
    <property type="entry name" value="DUF4340"/>
</dbReference>
<evidence type="ECO:0000313" key="3">
    <source>
        <dbReference type="EMBL" id="RCK78437.1"/>
    </source>
</evidence>
<evidence type="ECO:0000313" key="4">
    <source>
        <dbReference type="Proteomes" id="UP000252355"/>
    </source>
</evidence>